<protein>
    <submittedName>
        <fullName evidence="1">Uncharacterized protein</fullName>
    </submittedName>
</protein>
<organism evidence="1">
    <name type="scientific">Spironucleus salmonicida</name>
    <dbReference type="NCBI Taxonomy" id="348837"/>
    <lineage>
        <taxon>Eukaryota</taxon>
        <taxon>Metamonada</taxon>
        <taxon>Diplomonadida</taxon>
        <taxon>Hexamitidae</taxon>
        <taxon>Hexamitinae</taxon>
        <taxon>Spironucleus</taxon>
    </lineage>
</organism>
<name>V6LED1_9EUKA</name>
<sequence>MYMSSPTPGEFMTSSQSAAMVPQLNCAQGPQLVKISDYPTPTYKTIQPIFLQQGRTETVTVTFLSHNANNCMVDVSGDFMIAATTSLKFMQRLDYEAYGVDVLITGLHAGQAKATITIGGCLPPITVFVEVIVTSPPYVPTPQPPAPQVLPVSTSVRGSMVGSQCYTSPSVLPVSTSVRNSMTGSGMAGSGMYMSGGRW</sequence>
<dbReference type="Proteomes" id="UP000018208">
    <property type="component" value="Unassembled WGS sequence"/>
</dbReference>
<gene>
    <name evidence="1" type="ORF">SS50377_17952</name>
    <name evidence="2" type="ORF">SS50377_28082</name>
</gene>
<dbReference type="AlphaFoldDB" id="V6LED1"/>
<evidence type="ECO:0000313" key="2">
    <source>
        <dbReference type="EMBL" id="KAH0570107.1"/>
    </source>
</evidence>
<evidence type="ECO:0000313" key="1">
    <source>
        <dbReference type="EMBL" id="EST42633.1"/>
    </source>
</evidence>
<dbReference type="EMBL" id="AUWU02000008">
    <property type="protein sequence ID" value="KAH0570107.1"/>
    <property type="molecule type" value="Genomic_DNA"/>
</dbReference>
<proteinExistence type="predicted"/>
<evidence type="ECO:0000313" key="3">
    <source>
        <dbReference type="Proteomes" id="UP000018208"/>
    </source>
</evidence>
<keyword evidence="3" id="KW-1185">Reference proteome</keyword>
<dbReference type="VEuPathDB" id="GiardiaDB:SS50377_28082"/>
<reference evidence="1 2" key="1">
    <citation type="journal article" date="2014" name="PLoS Genet.">
        <title>The Genome of Spironucleus salmonicida Highlights a Fish Pathogen Adapted to Fluctuating Environments.</title>
        <authorList>
            <person name="Xu F."/>
            <person name="Jerlstrom-Hultqvist J."/>
            <person name="Einarsson E."/>
            <person name="Astvaldsson A."/>
            <person name="Svard S.G."/>
            <person name="Andersson J.O."/>
        </authorList>
    </citation>
    <scope>NUCLEOTIDE SEQUENCE</scope>
    <source>
        <strain evidence="2">ATCC 50377</strain>
    </source>
</reference>
<accession>V6LED1</accession>
<reference evidence="2" key="2">
    <citation type="submission" date="2020-12" db="EMBL/GenBank/DDBJ databases">
        <title>New Spironucleus salmonicida genome in near-complete chromosomes.</title>
        <authorList>
            <person name="Xu F."/>
            <person name="Kurt Z."/>
            <person name="Jimenez-Gonzalez A."/>
            <person name="Astvaldsson A."/>
            <person name="Andersson J.O."/>
            <person name="Svard S.G."/>
        </authorList>
    </citation>
    <scope>NUCLEOTIDE SEQUENCE</scope>
    <source>
        <strain evidence="2">ATCC 50377</strain>
    </source>
</reference>
<dbReference type="EMBL" id="KI546159">
    <property type="protein sequence ID" value="EST42633.1"/>
    <property type="molecule type" value="Genomic_DNA"/>
</dbReference>